<organism evidence="2 3">
    <name type="scientific">Rhodanobacter glycinis</name>
    <dbReference type="NCBI Taxonomy" id="582702"/>
    <lineage>
        <taxon>Bacteria</taxon>
        <taxon>Pseudomonadati</taxon>
        <taxon>Pseudomonadota</taxon>
        <taxon>Gammaproteobacteria</taxon>
        <taxon>Lysobacterales</taxon>
        <taxon>Rhodanobacteraceae</taxon>
        <taxon>Rhodanobacter</taxon>
    </lineage>
</organism>
<dbReference type="PANTHER" id="PTHR37953">
    <property type="entry name" value="UPF0127 PROTEIN MJ1496"/>
    <property type="match status" value="1"/>
</dbReference>
<keyword evidence="1" id="KW-0732">Signal</keyword>
<feature type="chain" id="PRO_5011606953" description="DUF192 domain-containing protein" evidence="1">
    <location>
        <begin position="22"/>
        <end position="153"/>
    </location>
</feature>
<dbReference type="AlphaFoldDB" id="A0A1I3YSL8"/>
<feature type="signal peptide" evidence="1">
    <location>
        <begin position="1"/>
        <end position="21"/>
    </location>
</feature>
<sequence length="153" mass="16725">MSKRPMLSLLLAMAACACAHAKQPDAPTASATLHDTRITVELATNAASREHGLMGRTRLAPDHGMLFVFPDTQPRWFWMKNTLIPLDILYFDGHRKLVSMQLDVPPCKADPCATYPSDMPARYVLELAAGEARHMGARVGDVLAIDADLGAVR</sequence>
<evidence type="ECO:0000256" key="1">
    <source>
        <dbReference type="SAM" id="SignalP"/>
    </source>
</evidence>
<reference evidence="3" key="1">
    <citation type="submission" date="2016-10" db="EMBL/GenBank/DDBJ databases">
        <authorList>
            <person name="Varghese N."/>
            <person name="Submissions S."/>
        </authorList>
    </citation>
    <scope>NUCLEOTIDE SEQUENCE [LARGE SCALE GENOMIC DNA]</scope>
    <source>
        <strain evidence="3">MO64</strain>
    </source>
</reference>
<dbReference type="Proteomes" id="UP000198725">
    <property type="component" value="Unassembled WGS sequence"/>
</dbReference>
<name>A0A1I3YSL8_9GAMM</name>
<protein>
    <recommendedName>
        <fullName evidence="4">DUF192 domain-containing protein</fullName>
    </recommendedName>
</protein>
<dbReference type="PANTHER" id="PTHR37953:SF1">
    <property type="entry name" value="UPF0127 PROTEIN MJ1496"/>
    <property type="match status" value="1"/>
</dbReference>
<dbReference type="EMBL" id="FOSR01000002">
    <property type="protein sequence ID" value="SFK34231.1"/>
    <property type="molecule type" value="Genomic_DNA"/>
</dbReference>
<accession>A0A1I3YSL8</accession>
<gene>
    <name evidence="2" type="ORF">SAMN05192579_1021</name>
</gene>
<dbReference type="Pfam" id="PF02643">
    <property type="entry name" value="DUF192"/>
    <property type="match status" value="1"/>
</dbReference>
<proteinExistence type="predicted"/>
<dbReference type="PROSITE" id="PS51257">
    <property type="entry name" value="PROKAR_LIPOPROTEIN"/>
    <property type="match status" value="1"/>
</dbReference>
<evidence type="ECO:0000313" key="3">
    <source>
        <dbReference type="Proteomes" id="UP000198725"/>
    </source>
</evidence>
<keyword evidence="3" id="KW-1185">Reference proteome</keyword>
<dbReference type="InterPro" id="IPR038695">
    <property type="entry name" value="Saro_0823-like_sf"/>
</dbReference>
<dbReference type="InterPro" id="IPR003795">
    <property type="entry name" value="DUF192"/>
</dbReference>
<evidence type="ECO:0000313" key="2">
    <source>
        <dbReference type="EMBL" id="SFK34231.1"/>
    </source>
</evidence>
<dbReference type="RefSeq" id="WP_092701101.1">
    <property type="nucleotide sequence ID" value="NZ_FOSR01000002.1"/>
</dbReference>
<dbReference type="Gene3D" id="2.60.120.1140">
    <property type="entry name" value="Protein of unknown function DUF192"/>
    <property type="match status" value="1"/>
</dbReference>
<evidence type="ECO:0008006" key="4">
    <source>
        <dbReference type="Google" id="ProtNLM"/>
    </source>
</evidence>